<reference evidence="3" key="1">
    <citation type="journal article" date="2004" name="Nature">
        <title>Genome duplication in the teleost fish Tetraodon nigroviridis reveals the early vertebrate proto-karyotype.</title>
        <authorList>
            <person name="Jaillon O."/>
            <person name="Aury J.-M."/>
            <person name="Brunet F."/>
            <person name="Petit J.-L."/>
            <person name="Stange-Thomann N."/>
            <person name="Mauceli E."/>
            <person name="Bouneau L."/>
            <person name="Fischer C."/>
            <person name="Ozouf-Costaz C."/>
            <person name="Bernot A."/>
            <person name="Nicaud S."/>
            <person name="Jaffe D."/>
            <person name="Fisher S."/>
            <person name="Lutfalla G."/>
            <person name="Dossat C."/>
            <person name="Segurens B."/>
            <person name="Dasilva C."/>
            <person name="Salanoubat M."/>
            <person name="Levy M."/>
            <person name="Boudet N."/>
            <person name="Castellano S."/>
            <person name="Anthouard V."/>
            <person name="Jubin C."/>
            <person name="Castelli V."/>
            <person name="Katinka M."/>
            <person name="Vacherie B."/>
            <person name="Biemont C."/>
            <person name="Skalli Z."/>
            <person name="Cattolico L."/>
            <person name="Poulain J."/>
            <person name="De Berardinis V."/>
            <person name="Cruaud C."/>
            <person name="Duprat S."/>
            <person name="Brottier P."/>
            <person name="Coutanceau J.-P."/>
            <person name="Gouzy J."/>
            <person name="Parra G."/>
            <person name="Lardier G."/>
            <person name="Chapple C."/>
            <person name="McKernan K.J."/>
            <person name="McEwan P."/>
            <person name="Bosak S."/>
            <person name="Kellis M."/>
            <person name="Volff J.-N."/>
            <person name="Guigo R."/>
            <person name="Zody M.C."/>
            <person name="Mesirov J."/>
            <person name="Lindblad-Toh K."/>
            <person name="Birren B."/>
            <person name="Nusbaum C."/>
            <person name="Kahn D."/>
            <person name="Robinson-Rechavi M."/>
            <person name="Laudet V."/>
            <person name="Schachter V."/>
            <person name="Quetier F."/>
            <person name="Saurin W."/>
            <person name="Scarpelli C."/>
            <person name="Wincker P."/>
            <person name="Lander E.S."/>
            <person name="Weissenbach J."/>
            <person name="Roest Crollius H."/>
        </authorList>
    </citation>
    <scope>NUCLEOTIDE SEQUENCE [LARGE SCALE GENOMIC DNA]</scope>
</reference>
<dbReference type="EMBL" id="CAAE01014715">
    <property type="protein sequence ID" value="CAG03391.1"/>
    <property type="molecule type" value="Genomic_DNA"/>
</dbReference>
<dbReference type="InterPro" id="IPR025164">
    <property type="entry name" value="Toastrack_DUF4097"/>
</dbReference>
<accession>Q4S7J1</accession>
<organism evidence="3">
    <name type="scientific">Tetraodon nigroviridis</name>
    <name type="common">Spotted green pufferfish</name>
    <name type="synonym">Chelonodon nigroviridis</name>
    <dbReference type="NCBI Taxonomy" id="99883"/>
    <lineage>
        <taxon>Eukaryota</taxon>
        <taxon>Metazoa</taxon>
        <taxon>Chordata</taxon>
        <taxon>Craniata</taxon>
        <taxon>Vertebrata</taxon>
        <taxon>Euteleostomi</taxon>
        <taxon>Actinopterygii</taxon>
        <taxon>Neopterygii</taxon>
        <taxon>Teleostei</taxon>
        <taxon>Neoteleostei</taxon>
        <taxon>Acanthomorphata</taxon>
        <taxon>Eupercaria</taxon>
        <taxon>Tetraodontiformes</taxon>
        <taxon>Tetradontoidea</taxon>
        <taxon>Tetraodontidae</taxon>
        <taxon>Tetraodon</taxon>
    </lineage>
</organism>
<dbReference type="PANTHER" id="PTHR34094">
    <property type="match status" value="1"/>
</dbReference>
<dbReference type="AlphaFoldDB" id="Q4S7J1"/>
<feature type="region of interest" description="Disordered" evidence="1">
    <location>
        <begin position="306"/>
        <end position="382"/>
    </location>
</feature>
<feature type="domain" description="DUF4097" evidence="2">
    <location>
        <begin position="164"/>
        <end position="280"/>
    </location>
</feature>
<protein>
    <submittedName>
        <fullName evidence="3">(spotted green pufferfish) hypothetical protein</fullName>
    </submittedName>
</protein>
<proteinExistence type="predicted"/>
<dbReference type="Gene3D" id="2.160.20.120">
    <property type="match status" value="1"/>
</dbReference>
<gene>
    <name evidence="3" type="ORF">GSTENG00022761001</name>
</gene>
<comment type="caution">
    <text evidence="3">The sequence shown here is derived from an EMBL/GenBank/DDBJ whole genome shotgun (WGS) entry which is preliminary data.</text>
</comment>
<dbReference type="KEGG" id="tng:GSTEN00022761G001"/>
<evidence type="ECO:0000256" key="1">
    <source>
        <dbReference type="SAM" id="MobiDB-lite"/>
    </source>
</evidence>
<feature type="compositionally biased region" description="Basic and acidic residues" evidence="1">
    <location>
        <begin position="323"/>
        <end position="343"/>
    </location>
</feature>
<dbReference type="Pfam" id="PF13349">
    <property type="entry name" value="DUF4097"/>
    <property type="match status" value="1"/>
</dbReference>
<name>Q4S7J1_TETNG</name>
<feature type="compositionally biased region" description="Basic and acidic residues" evidence="1">
    <location>
        <begin position="353"/>
        <end position="367"/>
    </location>
</feature>
<dbReference type="OrthoDB" id="5984441at2759"/>
<evidence type="ECO:0000259" key="2">
    <source>
        <dbReference type="Pfam" id="PF13349"/>
    </source>
</evidence>
<dbReference type="PANTHER" id="PTHR34094:SF1">
    <property type="entry name" value="PROTEIN FAM185A"/>
    <property type="match status" value="1"/>
</dbReference>
<sequence length="409" mass="43302">MFWSSVGGPRCVCLLRCLSSRRLAKPERPLQTSRLLSVPASPNHPVRRWALEVGPFSSVRAQLACSISVHPLDPHTFPGADRAVVTVHGAQEPGPEDLSVRYDDQSKELLICAQQGGSGLSIDLAAPINSNLFITARGEARVHVSKMECDTCRVHTEEGDCVLQSVKGHQIEVRSAGGHFTGVGTIHGNVDVSLRGDGSVDARKLQGARMSVSTERGAIKVKAIYAESSRVSSSSGRIHLGHVHGEASVENVSGASVVDGSNGFLKICSAGGDVDVYVGDGGAADIQTQEGERCVCARPGLAGSWRGAARGGGASRPRGCSAENRRETSPKPDHGSGVFERRICGGPLGQRPEPQRLRQAEDAELAREPQAGASPVTPGAWSPDRSQLRLDFLSNICGVKHVWVEGKRG</sequence>
<reference evidence="3" key="2">
    <citation type="submission" date="2004-02" db="EMBL/GenBank/DDBJ databases">
        <authorList>
            <consortium name="Genoscope"/>
            <consortium name="Whitehead Institute Centre for Genome Research"/>
        </authorList>
    </citation>
    <scope>NUCLEOTIDE SEQUENCE</scope>
</reference>
<evidence type="ECO:0000313" key="3">
    <source>
        <dbReference type="EMBL" id="CAG03391.1"/>
    </source>
</evidence>